<dbReference type="SMART" id="SM01008">
    <property type="entry name" value="Ald_Xan_dh_C"/>
    <property type="match status" value="1"/>
</dbReference>
<dbReference type="InterPro" id="IPR008274">
    <property type="entry name" value="AldOxase/xan_DH_MoCoBD1"/>
</dbReference>
<organism evidence="5 6">
    <name type="scientific">Parendozoicomonas callyspongiae</name>
    <dbReference type="NCBI Taxonomy" id="2942213"/>
    <lineage>
        <taxon>Bacteria</taxon>
        <taxon>Pseudomonadati</taxon>
        <taxon>Pseudomonadota</taxon>
        <taxon>Gammaproteobacteria</taxon>
        <taxon>Oceanospirillales</taxon>
        <taxon>Endozoicomonadaceae</taxon>
        <taxon>Parendozoicomonas</taxon>
    </lineage>
</organism>
<comment type="similarity">
    <text evidence="1">Belongs to the xanthine dehydrogenase family.</text>
</comment>
<dbReference type="PANTHER" id="PTHR11908:SF132">
    <property type="entry name" value="ALDEHYDE OXIDASE 1-RELATED"/>
    <property type="match status" value="1"/>
</dbReference>
<gene>
    <name evidence="5" type="primary">xdhA</name>
    <name evidence="5" type="ORF">M3P05_11200</name>
</gene>
<evidence type="ECO:0000256" key="3">
    <source>
        <dbReference type="ARBA" id="ARBA00023002"/>
    </source>
</evidence>
<dbReference type="InterPro" id="IPR016208">
    <property type="entry name" value="Ald_Oxase/xanthine_DH-like"/>
</dbReference>
<keyword evidence="2" id="KW-0500">Molybdenum</keyword>
<proteinExistence type="inferred from homology"/>
<accession>A0ABT0PGL4</accession>
<dbReference type="SUPFAM" id="SSF56003">
    <property type="entry name" value="Molybdenum cofactor-binding domain"/>
    <property type="match status" value="1"/>
</dbReference>
<feature type="domain" description="Aldehyde oxidase/xanthine dehydrogenase a/b hammerhead" evidence="4">
    <location>
        <begin position="17"/>
        <end position="133"/>
    </location>
</feature>
<dbReference type="InterPro" id="IPR000674">
    <property type="entry name" value="Ald_Oxase/Xan_DH_a/b"/>
</dbReference>
<evidence type="ECO:0000256" key="1">
    <source>
        <dbReference type="ARBA" id="ARBA00006849"/>
    </source>
</evidence>
<dbReference type="InterPro" id="IPR050028">
    <property type="entry name" value="XdhA_XDHase"/>
</dbReference>
<evidence type="ECO:0000313" key="6">
    <source>
        <dbReference type="Proteomes" id="UP001203338"/>
    </source>
</evidence>
<dbReference type="Pfam" id="PF02738">
    <property type="entry name" value="MoCoBD_1"/>
    <property type="match status" value="1"/>
</dbReference>
<dbReference type="InterPro" id="IPR046867">
    <property type="entry name" value="AldOxase/xan_DH_MoCoBD2"/>
</dbReference>
<sequence length="782" mass="84969">MAIGESVKRVDAAAKVTGRTRFASDNTMPGMRVAHYLRSPIAHGYVKSIDTSKVEELIGVDAVFTFEDVPTVRFATAGHAYNLEAAKRDVEDRLLLTRHVRYHGDEIAVVVAEDDLIAKQALSLIEVEYEEYPPILTPEDAMAADAMELHPDTQNSALPSSCLPKNVIGSHEYSNGDAADGIANADVSLEGTYQTQFQHHCHMETVVSWAYMDDTDHIVIESSTQIPHICRRIVAQALEMPIGRVRIIKPPIGGGFGNKQDVLVEPMVGFLASKLGGLPVRLELTREECISGTRVRHPFKVKVRAGADRDGTLKGLEIDVTSNTGAYASHGHSIASAAGSKIAPLYPRTPIHYKARTHYTTLPAAGAMRAYGAPQATFALDGMMEELAREIEMDPVDFRLKNGAVAGDPHPISGKPIVSAGVIECLKKGREIFNWDEKRKEYAEQDGPIRRGVGVACFSYGSNTWPVAVEISGCRMILNQDGSVNVQTGACEIGQGSDTVITQIAAEYLGIPEAKVKVLQTLDTDSTPYDPGAFASRQTYVFAHAVRQAAEQLREKIIAHASLMTEVPEEKLGLDGDICGPDGMRLSLEELAYDAYYNKFRGGQLTSEVSHKVQSNAYSYGCTFVEIEVDIPMCKVEIKNILNVHDSGRILNPQAATGQVHGGAAMGIAYAMSEELLFDPVTGKIRNNNLLDYKMPTCSDVPEIDAAYVETDETTSACGHKSIGEPPLITPAPAIRNAIWHATGVKVDRLPMGPKELFVHFREAGLLGLSMEKVGARDNVCD</sequence>
<name>A0ABT0PGL4_9GAMM</name>
<keyword evidence="3 5" id="KW-0560">Oxidoreductase</keyword>
<dbReference type="Gene3D" id="3.90.1170.50">
    <property type="entry name" value="Aldehyde oxidase/xanthine dehydrogenase, a/b hammerhead"/>
    <property type="match status" value="1"/>
</dbReference>
<dbReference type="Gene3D" id="3.30.365.10">
    <property type="entry name" value="Aldehyde oxidase/xanthine dehydrogenase, molybdopterin binding domain"/>
    <property type="match status" value="4"/>
</dbReference>
<dbReference type="InterPro" id="IPR036856">
    <property type="entry name" value="Ald_Oxase/Xan_DH_a/b_sf"/>
</dbReference>
<dbReference type="RefSeq" id="WP_249699712.1">
    <property type="nucleotide sequence ID" value="NZ_JAMFLX010000013.1"/>
</dbReference>
<dbReference type="SUPFAM" id="SSF54665">
    <property type="entry name" value="CO dehydrogenase molybdoprotein N-domain-like"/>
    <property type="match status" value="1"/>
</dbReference>
<dbReference type="InterPro" id="IPR037165">
    <property type="entry name" value="AldOxase/xan_DH_Mopterin-bd_sf"/>
</dbReference>
<dbReference type="Pfam" id="PF01315">
    <property type="entry name" value="Ald_Xan_dh_C"/>
    <property type="match status" value="1"/>
</dbReference>
<comment type="caution">
    <text evidence="5">The sequence shown here is derived from an EMBL/GenBank/DDBJ whole genome shotgun (WGS) entry which is preliminary data.</text>
</comment>
<evidence type="ECO:0000256" key="2">
    <source>
        <dbReference type="ARBA" id="ARBA00022505"/>
    </source>
</evidence>
<dbReference type="NCBIfam" id="NF043082">
    <property type="entry name" value="XdhA_XDHase"/>
    <property type="match status" value="1"/>
</dbReference>
<reference evidence="5 6" key="1">
    <citation type="submission" date="2022-05" db="EMBL/GenBank/DDBJ databases">
        <authorList>
            <person name="Park J.-S."/>
        </authorList>
    </citation>
    <scope>NUCLEOTIDE SEQUENCE [LARGE SCALE GENOMIC DNA]</scope>
    <source>
        <strain evidence="5 6">2012CJ34-2</strain>
    </source>
</reference>
<evidence type="ECO:0000259" key="4">
    <source>
        <dbReference type="SMART" id="SM01008"/>
    </source>
</evidence>
<dbReference type="EC" id="1.17.1.4" evidence="5"/>
<dbReference type="GO" id="GO:0004854">
    <property type="term" value="F:xanthine dehydrogenase activity"/>
    <property type="evidence" value="ECO:0007669"/>
    <property type="project" value="UniProtKB-EC"/>
</dbReference>
<keyword evidence="6" id="KW-1185">Reference proteome</keyword>
<evidence type="ECO:0000313" key="5">
    <source>
        <dbReference type="EMBL" id="MCL6270488.1"/>
    </source>
</evidence>
<dbReference type="Pfam" id="PF20256">
    <property type="entry name" value="MoCoBD_2"/>
    <property type="match status" value="1"/>
</dbReference>
<protein>
    <submittedName>
        <fullName evidence="5">Xanthine dehydrogenase molybdenum-binding subunit XdhA</fullName>
        <ecNumber evidence="5">1.17.1.4</ecNumber>
    </submittedName>
</protein>
<dbReference type="PANTHER" id="PTHR11908">
    <property type="entry name" value="XANTHINE DEHYDROGENASE"/>
    <property type="match status" value="1"/>
</dbReference>
<dbReference type="EMBL" id="JAMFLX010000013">
    <property type="protein sequence ID" value="MCL6270488.1"/>
    <property type="molecule type" value="Genomic_DNA"/>
</dbReference>
<dbReference type="Proteomes" id="UP001203338">
    <property type="component" value="Unassembled WGS sequence"/>
</dbReference>
<dbReference type="NCBIfam" id="NF007426">
    <property type="entry name" value="PRK09970.1"/>
    <property type="match status" value="1"/>
</dbReference>